<proteinExistence type="predicted"/>
<comment type="caution">
    <text evidence="2">The sequence shown here is derived from an EMBL/GenBank/DDBJ whole genome shotgun (WGS) entry which is preliminary data.</text>
</comment>
<reference evidence="2 3" key="1">
    <citation type="submission" date="2019-10" db="EMBL/GenBank/DDBJ databases">
        <title>Nonomuraea sp. nov., isolated from Phyllanthus amarus.</title>
        <authorList>
            <person name="Klykleung N."/>
            <person name="Tanasupawat S."/>
        </authorList>
    </citation>
    <scope>NUCLEOTIDE SEQUENCE [LARGE SCALE GENOMIC DNA]</scope>
    <source>
        <strain evidence="2 3">CR1-09</strain>
    </source>
</reference>
<evidence type="ECO:0000313" key="2">
    <source>
        <dbReference type="EMBL" id="KAB8185965.1"/>
    </source>
</evidence>
<name>A0A5N6BZK5_9ACTN</name>
<accession>A0A5N6BZK5</accession>
<keyword evidence="3" id="KW-1185">Reference proteome</keyword>
<dbReference type="EMBL" id="VDMA02000004">
    <property type="protein sequence ID" value="KAB8185965.1"/>
    <property type="molecule type" value="Genomic_DNA"/>
</dbReference>
<gene>
    <name evidence="2" type="ORF">FH610_009390</name>
</gene>
<dbReference type="AlphaFoldDB" id="A0A5N6BZK5"/>
<feature type="chain" id="PRO_5024354145" description="Secreted protein" evidence="1">
    <location>
        <begin position="35"/>
        <end position="80"/>
    </location>
</feature>
<protein>
    <recommendedName>
        <fullName evidence="4">Secreted protein</fullName>
    </recommendedName>
</protein>
<dbReference type="Proteomes" id="UP000313066">
    <property type="component" value="Unassembled WGS sequence"/>
</dbReference>
<organism evidence="2 3">
    <name type="scientific">Microbispora catharanthi</name>
    <dbReference type="NCBI Taxonomy" id="1712871"/>
    <lineage>
        <taxon>Bacteria</taxon>
        <taxon>Bacillati</taxon>
        <taxon>Actinomycetota</taxon>
        <taxon>Actinomycetes</taxon>
        <taxon>Streptosporangiales</taxon>
        <taxon>Streptosporangiaceae</taxon>
        <taxon>Microbispora</taxon>
    </lineage>
</organism>
<sequence>MSRFSRTGKRMAAMLFGVVTAALISATAAAPAHAQPPWWSYQDELGDAGLYQVHYEDGRPYTVELCWTYEWGQVPCGRYF</sequence>
<keyword evidence="1" id="KW-0732">Signal</keyword>
<dbReference type="RefSeq" id="WP_139573893.1">
    <property type="nucleotide sequence ID" value="NZ_VDMA02000004.1"/>
</dbReference>
<evidence type="ECO:0000313" key="3">
    <source>
        <dbReference type="Proteomes" id="UP000313066"/>
    </source>
</evidence>
<evidence type="ECO:0008006" key="4">
    <source>
        <dbReference type="Google" id="ProtNLM"/>
    </source>
</evidence>
<feature type="signal peptide" evidence="1">
    <location>
        <begin position="1"/>
        <end position="34"/>
    </location>
</feature>
<evidence type="ECO:0000256" key="1">
    <source>
        <dbReference type="SAM" id="SignalP"/>
    </source>
</evidence>